<keyword evidence="2" id="KW-0732">Signal</keyword>
<dbReference type="RefSeq" id="WP_246548265.1">
    <property type="nucleotide sequence ID" value="NZ_JAHBGB010000006.1"/>
</dbReference>
<evidence type="ECO:0000256" key="1">
    <source>
        <dbReference type="SAM" id="Phobius"/>
    </source>
</evidence>
<feature type="transmembrane region" description="Helical" evidence="1">
    <location>
        <begin position="69"/>
        <end position="90"/>
    </location>
</feature>
<feature type="chain" id="PRO_5046361881" description="Holin" evidence="2">
    <location>
        <begin position="22"/>
        <end position="126"/>
    </location>
</feature>
<keyword evidence="4" id="KW-1185">Reference proteome</keyword>
<reference evidence="4" key="1">
    <citation type="journal article" date="2019" name="Int. J. Syst. Evol. Microbiol.">
        <title>The Global Catalogue of Microorganisms (GCM) 10K type strain sequencing project: providing services to taxonomists for standard genome sequencing and annotation.</title>
        <authorList>
            <consortium name="The Broad Institute Genomics Platform"/>
            <consortium name="The Broad Institute Genome Sequencing Center for Infectious Disease"/>
            <person name="Wu L."/>
            <person name="Ma J."/>
        </authorList>
    </citation>
    <scope>NUCLEOTIDE SEQUENCE [LARGE SCALE GENOMIC DNA]</scope>
    <source>
        <strain evidence="4">CCM 7435</strain>
    </source>
</reference>
<evidence type="ECO:0000313" key="3">
    <source>
        <dbReference type="EMBL" id="MFD2142292.1"/>
    </source>
</evidence>
<accession>A0ABW4Z1C6</accession>
<dbReference type="Proteomes" id="UP001597299">
    <property type="component" value="Unassembled WGS sequence"/>
</dbReference>
<feature type="signal peptide" evidence="2">
    <location>
        <begin position="1"/>
        <end position="21"/>
    </location>
</feature>
<keyword evidence="1" id="KW-0812">Transmembrane</keyword>
<keyword evidence="1" id="KW-1133">Transmembrane helix</keyword>
<organism evidence="3 4">
    <name type="scientific">Ancylobacter oerskovii</name>
    <dbReference type="NCBI Taxonomy" id="459519"/>
    <lineage>
        <taxon>Bacteria</taxon>
        <taxon>Pseudomonadati</taxon>
        <taxon>Pseudomonadota</taxon>
        <taxon>Alphaproteobacteria</taxon>
        <taxon>Hyphomicrobiales</taxon>
        <taxon>Xanthobacteraceae</taxon>
        <taxon>Ancylobacter</taxon>
    </lineage>
</organism>
<keyword evidence="1" id="KW-0472">Membrane</keyword>
<dbReference type="EMBL" id="JBHUHD010000001">
    <property type="protein sequence ID" value="MFD2142292.1"/>
    <property type="molecule type" value="Genomic_DNA"/>
</dbReference>
<evidence type="ECO:0008006" key="5">
    <source>
        <dbReference type="Google" id="ProtNLM"/>
    </source>
</evidence>
<evidence type="ECO:0000313" key="4">
    <source>
        <dbReference type="Proteomes" id="UP001597299"/>
    </source>
</evidence>
<protein>
    <recommendedName>
        <fullName evidence="5">Holin</fullName>
    </recommendedName>
</protein>
<gene>
    <name evidence="3" type="ORF">ACFSNC_17940</name>
</gene>
<evidence type="ECO:0000256" key="2">
    <source>
        <dbReference type="SAM" id="SignalP"/>
    </source>
</evidence>
<feature type="transmembrane region" description="Helical" evidence="1">
    <location>
        <begin position="97"/>
        <end position="118"/>
    </location>
</feature>
<sequence>MSTTTKATANAVLATLTPAIAAATHRAVAQTASGLGGTEASVIAKEVAKETAAVVVNQTNNEPWYQSRVTLGAILAALAGILGLFGWAFPAEMQGKVIDLIVALGPVIGAALALYGRWAAKKPLGS</sequence>
<name>A0ABW4Z1C6_9HYPH</name>
<proteinExistence type="predicted"/>
<comment type="caution">
    <text evidence="3">The sequence shown here is derived from an EMBL/GenBank/DDBJ whole genome shotgun (WGS) entry which is preliminary data.</text>
</comment>